<dbReference type="RefSeq" id="WP_344329907.1">
    <property type="nucleotide sequence ID" value="NZ_BAAAKJ010000072.1"/>
</dbReference>
<dbReference type="InterPro" id="IPR050855">
    <property type="entry name" value="NDM-1-like"/>
</dbReference>
<gene>
    <name evidence="3" type="ORF">GCM10009639_15220</name>
</gene>
<feature type="region of interest" description="Disordered" evidence="1">
    <location>
        <begin position="293"/>
        <end position="347"/>
    </location>
</feature>
<dbReference type="PANTHER" id="PTHR42951:SF14">
    <property type="entry name" value="METALLO-BETA-LACTAMASE SUPERFAMILY PROTEIN"/>
    <property type="match status" value="1"/>
</dbReference>
<dbReference type="InterPro" id="IPR036866">
    <property type="entry name" value="RibonucZ/Hydroxyglut_hydro"/>
</dbReference>
<sequence length="347" mass="36638">MTSSPEESEENAGADPVDAVPAAGAPVRPLEVDVFTGPESAFFATSTLILGEHTAILVDAQLTRSAGRELAEWVAGKGRRLLAIVITHQHPDHYFGAEEVLRLFPEARLLAAPSVVDGILRTAAAKVAQWKPVFGDDIPDHPLVPAPLLPQPLMIDRQVIPVLLLGQGDCGGSTVVHVPSVRTVVAGDFAYNGTHVWTADTTPEQRTEWVRNLGRIAELGADRVIAGHRAPDQGDDADRVLAFTGEYLQDFDRLLAEHPDDAEALVAAVNQRYGELTLPAVLELSAVANTAATTDAEPAAEPDTEPDEDGAGDADDEPDDTTEPGEEPGEAGADDAAEADEEPGNTA</sequence>
<evidence type="ECO:0000313" key="3">
    <source>
        <dbReference type="EMBL" id="GAA1388580.1"/>
    </source>
</evidence>
<feature type="domain" description="Metallo-beta-lactamase" evidence="2">
    <location>
        <begin position="43"/>
        <end position="228"/>
    </location>
</feature>
<keyword evidence="4" id="KW-1185">Reference proteome</keyword>
<dbReference type="CDD" id="cd07739">
    <property type="entry name" value="metallo-hydrolase-like_MBL-fold"/>
    <property type="match status" value="1"/>
</dbReference>
<protein>
    <submittedName>
        <fullName evidence="3">MBL fold metallo-hydrolase</fullName>
    </submittedName>
</protein>
<dbReference type="InterPro" id="IPR001279">
    <property type="entry name" value="Metallo-B-lactamas"/>
</dbReference>
<evidence type="ECO:0000259" key="2">
    <source>
        <dbReference type="SMART" id="SM00849"/>
    </source>
</evidence>
<feature type="compositionally biased region" description="Acidic residues" evidence="1">
    <location>
        <begin position="298"/>
        <end position="347"/>
    </location>
</feature>
<dbReference type="SUPFAM" id="SSF56281">
    <property type="entry name" value="Metallo-hydrolase/oxidoreductase"/>
    <property type="match status" value="1"/>
</dbReference>
<organism evidence="3 4">
    <name type="scientific">Kitasatospora putterlickiae</name>
    <dbReference type="NCBI Taxonomy" id="221725"/>
    <lineage>
        <taxon>Bacteria</taxon>
        <taxon>Bacillati</taxon>
        <taxon>Actinomycetota</taxon>
        <taxon>Actinomycetes</taxon>
        <taxon>Kitasatosporales</taxon>
        <taxon>Streptomycetaceae</taxon>
        <taxon>Kitasatospora</taxon>
    </lineage>
</organism>
<comment type="caution">
    <text evidence="3">The sequence shown here is derived from an EMBL/GenBank/DDBJ whole genome shotgun (WGS) entry which is preliminary data.</text>
</comment>
<dbReference type="Pfam" id="PF00753">
    <property type="entry name" value="Lactamase_B"/>
    <property type="match status" value="1"/>
</dbReference>
<evidence type="ECO:0000256" key="1">
    <source>
        <dbReference type="SAM" id="MobiDB-lite"/>
    </source>
</evidence>
<proteinExistence type="predicted"/>
<evidence type="ECO:0000313" key="4">
    <source>
        <dbReference type="Proteomes" id="UP001499863"/>
    </source>
</evidence>
<dbReference type="Proteomes" id="UP001499863">
    <property type="component" value="Unassembled WGS sequence"/>
</dbReference>
<accession>A0ABP4IE67</accession>
<name>A0ABP4IE67_9ACTN</name>
<dbReference type="SMART" id="SM00849">
    <property type="entry name" value="Lactamase_B"/>
    <property type="match status" value="1"/>
</dbReference>
<dbReference type="PANTHER" id="PTHR42951">
    <property type="entry name" value="METALLO-BETA-LACTAMASE DOMAIN-CONTAINING"/>
    <property type="match status" value="1"/>
</dbReference>
<reference evidence="4" key="1">
    <citation type="journal article" date="2019" name="Int. J. Syst. Evol. Microbiol.">
        <title>The Global Catalogue of Microorganisms (GCM) 10K type strain sequencing project: providing services to taxonomists for standard genome sequencing and annotation.</title>
        <authorList>
            <consortium name="The Broad Institute Genomics Platform"/>
            <consortium name="The Broad Institute Genome Sequencing Center for Infectious Disease"/>
            <person name="Wu L."/>
            <person name="Ma J."/>
        </authorList>
    </citation>
    <scope>NUCLEOTIDE SEQUENCE [LARGE SCALE GENOMIC DNA]</scope>
    <source>
        <strain evidence="4">JCM 12393</strain>
    </source>
</reference>
<dbReference type="Gene3D" id="3.60.15.10">
    <property type="entry name" value="Ribonuclease Z/Hydroxyacylglutathione hydrolase-like"/>
    <property type="match status" value="1"/>
</dbReference>
<dbReference type="EMBL" id="BAAAKJ010000072">
    <property type="protein sequence ID" value="GAA1388580.1"/>
    <property type="molecule type" value="Genomic_DNA"/>
</dbReference>
<feature type="compositionally biased region" description="Acidic residues" evidence="1">
    <location>
        <begin position="1"/>
        <end position="12"/>
    </location>
</feature>
<feature type="region of interest" description="Disordered" evidence="1">
    <location>
        <begin position="1"/>
        <end position="20"/>
    </location>
</feature>